<feature type="domain" description="Peptidase S54 rhomboid" evidence="6">
    <location>
        <begin position="30"/>
        <end position="160"/>
    </location>
</feature>
<keyword evidence="4 5" id="KW-0472">Membrane</keyword>
<dbReference type="InterPro" id="IPR022764">
    <property type="entry name" value="Peptidase_S54_rhomboid_dom"/>
</dbReference>
<dbReference type="Gene3D" id="1.20.1540.10">
    <property type="entry name" value="Rhomboid-like"/>
    <property type="match status" value="1"/>
</dbReference>
<evidence type="ECO:0000259" key="6">
    <source>
        <dbReference type="Pfam" id="PF01694"/>
    </source>
</evidence>
<dbReference type="eggNOG" id="COG0705">
    <property type="taxonomic scope" value="Bacteria"/>
</dbReference>
<dbReference type="STRING" id="1237149.C900_03426"/>
<feature type="transmembrane region" description="Helical" evidence="5">
    <location>
        <begin position="91"/>
        <end position="110"/>
    </location>
</feature>
<evidence type="ECO:0000256" key="3">
    <source>
        <dbReference type="ARBA" id="ARBA00022989"/>
    </source>
</evidence>
<protein>
    <submittedName>
        <fullName evidence="7">Rhomboid family protein</fullName>
    </submittedName>
</protein>
<organism evidence="7 8">
    <name type="scientific">Fulvivirga imtechensis AK7</name>
    <dbReference type="NCBI Taxonomy" id="1237149"/>
    <lineage>
        <taxon>Bacteria</taxon>
        <taxon>Pseudomonadati</taxon>
        <taxon>Bacteroidota</taxon>
        <taxon>Cytophagia</taxon>
        <taxon>Cytophagales</taxon>
        <taxon>Fulvivirgaceae</taxon>
        <taxon>Fulvivirga</taxon>
    </lineage>
</organism>
<comment type="caution">
    <text evidence="7">The sequence shown here is derived from an EMBL/GenBank/DDBJ whole genome shotgun (WGS) entry which is preliminary data.</text>
</comment>
<dbReference type="AlphaFoldDB" id="L8JRL3"/>
<evidence type="ECO:0000313" key="7">
    <source>
        <dbReference type="EMBL" id="ELR70818.1"/>
    </source>
</evidence>
<keyword evidence="3 5" id="KW-1133">Transmembrane helix</keyword>
<keyword evidence="8" id="KW-1185">Reference proteome</keyword>
<dbReference type="Proteomes" id="UP000011135">
    <property type="component" value="Unassembled WGS sequence"/>
</dbReference>
<evidence type="ECO:0000256" key="4">
    <source>
        <dbReference type="ARBA" id="ARBA00023136"/>
    </source>
</evidence>
<evidence type="ECO:0000256" key="1">
    <source>
        <dbReference type="ARBA" id="ARBA00004141"/>
    </source>
</evidence>
<dbReference type="InterPro" id="IPR035952">
    <property type="entry name" value="Rhomboid-like_sf"/>
</dbReference>
<keyword evidence="2 5" id="KW-0812">Transmembrane</keyword>
<feature type="transmembrane region" description="Helical" evidence="5">
    <location>
        <begin position="117"/>
        <end position="135"/>
    </location>
</feature>
<dbReference type="SUPFAM" id="SSF144091">
    <property type="entry name" value="Rhomboid-like"/>
    <property type="match status" value="1"/>
</dbReference>
<feature type="transmembrane region" description="Helical" evidence="5">
    <location>
        <begin position="12"/>
        <end position="38"/>
    </location>
</feature>
<evidence type="ECO:0000256" key="2">
    <source>
        <dbReference type="ARBA" id="ARBA00022692"/>
    </source>
</evidence>
<dbReference type="OrthoDB" id="465874at2"/>
<dbReference type="GO" id="GO:0004252">
    <property type="term" value="F:serine-type endopeptidase activity"/>
    <property type="evidence" value="ECO:0007669"/>
    <property type="project" value="InterPro"/>
</dbReference>
<comment type="subcellular location">
    <subcellularLocation>
        <location evidence="1">Membrane</location>
        <topology evidence="1">Multi-pass membrane protein</topology>
    </subcellularLocation>
</comment>
<dbReference type="GO" id="GO:0016020">
    <property type="term" value="C:membrane"/>
    <property type="evidence" value="ECO:0007669"/>
    <property type="project" value="UniProtKB-SubCell"/>
</dbReference>
<dbReference type="EMBL" id="AMZN01000049">
    <property type="protein sequence ID" value="ELR70818.1"/>
    <property type="molecule type" value="Genomic_DNA"/>
</dbReference>
<reference evidence="7 8" key="1">
    <citation type="submission" date="2012-12" db="EMBL/GenBank/DDBJ databases">
        <title>Genome assembly of Fulvivirga imtechensis AK7.</title>
        <authorList>
            <person name="Nupur N."/>
            <person name="Khatri I."/>
            <person name="Kumar R."/>
            <person name="Subramanian S."/>
            <person name="Pinnaka A."/>
        </authorList>
    </citation>
    <scope>NUCLEOTIDE SEQUENCE [LARGE SCALE GENOMIC DNA]</scope>
    <source>
        <strain evidence="7 8">AK7</strain>
    </source>
</reference>
<evidence type="ECO:0000256" key="5">
    <source>
        <dbReference type="SAM" id="Phobius"/>
    </source>
</evidence>
<feature type="transmembrane region" description="Helical" evidence="5">
    <location>
        <begin position="141"/>
        <end position="160"/>
    </location>
</feature>
<gene>
    <name evidence="7" type="ORF">C900_03426</name>
</gene>
<accession>L8JRL3</accession>
<evidence type="ECO:0000313" key="8">
    <source>
        <dbReference type="Proteomes" id="UP000011135"/>
    </source>
</evidence>
<dbReference type="Pfam" id="PF01694">
    <property type="entry name" value="Rhomboid"/>
    <property type="match status" value="1"/>
</dbReference>
<name>L8JRL3_9BACT</name>
<proteinExistence type="predicted"/>
<sequence>MWLAFAVDFLYGYDLAIFGIFPRSIIGAIGIVTAPLIHANPVHLLSNTVPLLFLGPTLFFYYHKIASAVFLRCYFITNLLVWFFARPYLHIGASGLVYGLASFLIFFGFFRRDFLSLIISVIVLLLYGSIFYGILPANSNISWESHLAGGVVGMVTAVQFRRKRI</sequence>
<feature type="transmembrane region" description="Helical" evidence="5">
    <location>
        <begin position="44"/>
        <end position="62"/>
    </location>
</feature>